<dbReference type="EMBL" id="JAFKCV010000011">
    <property type="protein sequence ID" value="MBN7826815.1"/>
    <property type="molecule type" value="Genomic_DNA"/>
</dbReference>
<dbReference type="Gene3D" id="3.90.1520.10">
    <property type="entry name" value="H-NOX domain"/>
    <property type="match status" value="1"/>
</dbReference>
<evidence type="ECO:0000259" key="1">
    <source>
        <dbReference type="Pfam" id="PF07700"/>
    </source>
</evidence>
<name>A0A939IQD1_9ALTE</name>
<reference evidence="2" key="1">
    <citation type="submission" date="2021-03" db="EMBL/GenBank/DDBJ databases">
        <title>novel species isolated from a fishpond in China.</title>
        <authorList>
            <person name="Lu H."/>
            <person name="Cai Z."/>
        </authorList>
    </citation>
    <scope>NUCLEOTIDE SEQUENCE</scope>
    <source>
        <strain evidence="2">JCM 30855</strain>
    </source>
</reference>
<organism evidence="2 3">
    <name type="scientific">Bowmanella dokdonensis</name>
    <dbReference type="NCBI Taxonomy" id="751969"/>
    <lineage>
        <taxon>Bacteria</taxon>
        <taxon>Pseudomonadati</taxon>
        <taxon>Pseudomonadota</taxon>
        <taxon>Gammaproteobacteria</taxon>
        <taxon>Alteromonadales</taxon>
        <taxon>Alteromonadaceae</taxon>
        <taxon>Bowmanella</taxon>
    </lineage>
</organism>
<dbReference type="GO" id="GO:0004383">
    <property type="term" value="F:guanylate cyclase activity"/>
    <property type="evidence" value="ECO:0007669"/>
    <property type="project" value="TreeGrafter"/>
</dbReference>
<dbReference type="RefSeq" id="WP_206574930.1">
    <property type="nucleotide sequence ID" value="NZ_JAFKCV010000011.1"/>
</dbReference>
<proteinExistence type="predicted"/>
<evidence type="ECO:0000313" key="3">
    <source>
        <dbReference type="Proteomes" id="UP000664654"/>
    </source>
</evidence>
<evidence type="ECO:0000313" key="2">
    <source>
        <dbReference type="EMBL" id="MBN7826815.1"/>
    </source>
</evidence>
<comment type="caution">
    <text evidence="2">The sequence shown here is derived from an EMBL/GenBank/DDBJ whole genome shotgun (WGS) entry which is preliminary data.</text>
</comment>
<dbReference type="InterPro" id="IPR024096">
    <property type="entry name" value="NO_sig/Golgi_transp_ligand-bd"/>
</dbReference>
<keyword evidence="3" id="KW-1185">Reference proteome</keyword>
<dbReference type="InterPro" id="IPR011644">
    <property type="entry name" value="Heme_NO-bd"/>
</dbReference>
<dbReference type="AlphaFoldDB" id="A0A939IQD1"/>
<dbReference type="GO" id="GO:0070482">
    <property type="term" value="P:response to oxygen levels"/>
    <property type="evidence" value="ECO:0007669"/>
    <property type="project" value="TreeGrafter"/>
</dbReference>
<sequence length="179" mass="20189">MLGIVFTSFVEMVEQHFSPQEAEALLSEAGFSHGGAYTAVGYYPFEDLHTLLSLLSAKTGIAESELLYSFGKFLFVVLARSHESMLWEKGNLFELLACIDNEIHQEVRQLYVNADLPSFTVLERTERHMLLLYQSKRRLEILAKGLIEGAAIFYDTPVTVKLRPLDTPASGTLLEVRLF</sequence>
<feature type="domain" description="Heme NO-binding" evidence="1">
    <location>
        <begin position="3"/>
        <end position="161"/>
    </location>
</feature>
<protein>
    <submittedName>
        <fullName evidence="2">Heme NO-binding domain-containing protein</fullName>
    </submittedName>
</protein>
<dbReference type="InterPro" id="IPR038158">
    <property type="entry name" value="H-NOX_domain_sf"/>
</dbReference>
<dbReference type="PANTHER" id="PTHR45655:SF6">
    <property type="entry name" value="HEAD-SPECIFIC GUANYLATE CYCLASE"/>
    <property type="match status" value="1"/>
</dbReference>
<dbReference type="PANTHER" id="PTHR45655">
    <property type="entry name" value="GUANYLATE CYCLASE SOLUBLE SUBUNIT BETA-2"/>
    <property type="match status" value="1"/>
</dbReference>
<dbReference type="Proteomes" id="UP000664654">
    <property type="component" value="Unassembled WGS sequence"/>
</dbReference>
<dbReference type="Pfam" id="PF07700">
    <property type="entry name" value="HNOB"/>
    <property type="match status" value="1"/>
</dbReference>
<accession>A0A939IQD1</accession>
<dbReference type="GO" id="GO:0008074">
    <property type="term" value="C:guanylate cyclase complex, soluble"/>
    <property type="evidence" value="ECO:0007669"/>
    <property type="project" value="TreeGrafter"/>
</dbReference>
<dbReference type="GO" id="GO:0019934">
    <property type="term" value="P:cGMP-mediated signaling"/>
    <property type="evidence" value="ECO:0007669"/>
    <property type="project" value="TreeGrafter"/>
</dbReference>
<dbReference type="GO" id="GO:0020037">
    <property type="term" value="F:heme binding"/>
    <property type="evidence" value="ECO:0007669"/>
    <property type="project" value="InterPro"/>
</dbReference>
<dbReference type="SUPFAM" id="SSF111126">
    <property type="entry name" value="Ligand-binding domain in the NO signalling and Golgi transport"/>
    <property type="match status" value="1"/>
</dbReference>
<gene>
    <name evidence="2" type="ORF">J0A66_16385</name>
</gene>